<keyword evidence="3" id="KW-0614">Plasmid</keyword>
<evidence type="ECO:0000313" key="3">
    <source>
        <dbReference type="EMBL" id="TRZ39378.1"/>
    </source>
</evidence>
<accession>A0A553SQV9</accession>
<gene>
    <name evidence="3" type="ORF">CEQ21_07395</name>
</gene>
<dbReference type="Pfam" id="PF00239">
    <property type="entry name" value="Resolvase"/>
    <property type="match status" value="1"/>
</dbReference>
<dbReference type="GO" id="GO:0003677">
    <property type="term" value="F:DNA binding"/>
    <property type="evidence" value="ECO:0007669"/>
    <property type="project" value="InterPro"/>
</dbReference>
<dbReference type="InterPro" id="IPR036162">
    <property type="entry name" value="Resolvase-like_N_sf"/>
</dbReference>
<reference evidence="3" key="1">
    <citation type="submission" date="2018-10" db="EMBL/GenBank/DDBJ databases">
        <title>FDA dAtabase for Regulatory Grade micrObial Sequences (FDA-ARGOS): Supporting development and validation of Infectious Disease Dx tests.</title>
        <authorList>
            <person name="Minogue T."/>
            <person name="Wolcott M."/>
            <person name="Wasieloski L."/>
            <person name="Aguilar W."/>
            <person name="Moore D."/>
            <person name="Tallon L.J."/>
            <person name="Sadzewicz L."/>
            <person name="Sengamalay N."/>
            <person name="Ott S."/>
            <person name="Godinez A."/>
            <person name="Nagaraj S."/>
            <person name="Vavikolanu K."/>
            <person name="Vyas G."/>
            <person name="Nadendla S."/>
            <person name="Aluvathingal J."/>
            <person name="Sichtig H."/>
        </authorList>
    </citation>
    <scope>NUCLEOTIDE SEQUENCE</scope>
    <source>
        <strain evidence="3">FDAARGOS_343</strain>
        <plasmid evidence="3">unnamed1</plasmid>
    </source>
</reference>
<dbReference type="InterPro" id="IPR006120">
    <property type="entry name" value="Resolvase_HTH_dom"/>
</dbReference>
<evidence type="ECO:0000259" key="2">
    <source>
        <dbReference type="Pfam" id="PF02796"/>
    </source>
</evidence>
<dbReference type="Gene3D" id="1.10.10.60">
    <property type="entry name" value="Homeodomain-like"/>
    <property type="match status" value="1"/>
</dbReference>
<feature type="domain" description="Resolvase HTH" evidence="2">
    <location>
        <begin position="167"/>
        <end position="216"/>
    </location>
</feature>
<dbReference type="Proteomes" id="UP000319837">
    <property type="component" value="Plasmid unnamed1"/>
</dbReference>
<evidence type="ECO:0000259" key="1">
    <source>
        <dbReference type="Pfam" id="PF00239"/>
    </source>
</evidence>
<dbReference type="EMBL" id="RIBP01000002">
    <property type="protein sequence ID" value="TRZ39378.1"/>
    <property type="molecule type" value="Genomic_DNA"/>
</dbReference>
<dbReference type="AlphaFoldDB" id="A0A553SQV9"/>
<dbReference type="GO" id="GO:0000150">
    <property type="term" value="F:DNA strand exchange activity"/>
    <property type="evidence" value="ECO:0007669"/>
    <property type="project" value="InterPro"/>
</dbReference>
<sequence length="235" mass="27644">MMKMKSFVKKRWWKSLKKIGYIKNFMDELSPNTHILNRMKQEGVQRIIMELDEAEDPLTLLLNNVDNMNSRDILVVWDIDELGESIKDIIKVLEKLDEKDIGILLLEERVEELTNACKNDWNMQAMLRKQLILTLKWVNNKELNDIRKRETVGMQYIKSLKEQRGSGRPKKYHRNAADPEDRRIYLNVVKMLDNNVPISKISNAVNISRGTIYVIKEELNEERAREGGDLPQNHN</sequence>
<name>A0A553SQV9_NIACI</name>
<comment type="caution">
    <text evidence="3">The sequence shown here is derived from an EMBL/GenBank/DDBJ whole genome shotgun (WGS) entry which is preliminary data.</text>
</comment>
<geneLocation type="plasmid" evidence="3">
    <name>unnamed1</name>
</geneLocation>
<dbReference type="Pfam" id="PF02796">
    <property type="entry name" value="HTH_7"/>
    <property type="match status" value="1"/>
</dbReference>
<proteinExistence type="predicted"/>
<organism evidence="3">
    <name type="scientific">Niallia circulans</name>
    <name type="common">Bacillus circulans</name>
    <dbReference type="NCBI Taxonomy" id="1397"/>
    <lineage>
        <taxon>Bacteria</taxon>
        <taxon>Bacillati</taxon>
        <taxon>Bacillota</taxon>
        <taxon>Bacilli</taxon>
        <taxon>Bacillales</taxon>
        <taxon>Bacillaceae</taxon>
        <taxon>Niallia</taxon>
    </lineage>
</organism>
<dbReference type="SUPFAM" id="SSF53041">
    <property type="entry name" value="Resolvase-like"/>
    <property type="match status" value="1"/>
</dbReference>
<dbReference type="Gene3D" id="3.40.50.1390">
    <property type="entry name" value="Resolvase, N-terminal catalytic domain"/>
    <property type="match status" value="1"/>
</dbReference>
<protein>
    <submittedName>
        <fullName evidence="3">Recombinase family protein</fullName>
    </submittedName>
</protein>
<feature type="domain" description="Resolvase/invertase-type recombinase catalytic" evidence="1">
    <location>
        <begin position="61"/>
        <end position="155"/>
    </location>
</feature>
<dbReference type="InterPro" id="IPR006119">
    <property type="entry name" value="Resolv_N"/>
</dbReference>